<dbReference type="GO" id="GO:0000981">
    <property type="term" value="F:DNA-binding transcription factor activity, RNA polymerase II-specific"/>
    <property type="evidence" value="ECO:0007669"/>
    <property type="project" value="TreeGrafter"/>
</dbReference>
<keyword evidence="2" id="KW-0805">Transcription regulation</keyword>
<feature type="coiled-coil region" evidence="5">
    <location>
        <begin position="60"/>
        <end position="87"/>
    </location>
</feature>
<keyword evidence="5" id="KW-0175">Coiled coil</keyword>
<evidence type="ECO:0000256" key="4">
    <source>
        <dbReference type="ARBA" id="ARBA00023242"/>
    </source>
</evidence>
<dbReference type="GO" id="GO:0000977">
    <property type="term" value="F:RNA polymerase II transcription regulatory region sequence-specific DNA binding"/>
    <property type="evidence" value="ECO:0007669"/>
    <property type="project" value="TreeGrafter"/>
</dbReference>
<evidence type="ECO:0000256" key="6">
    <source>
        <dbReference type="SAM" id="MobiDB-lite"/>
    </source>
</evidence>
<organism evidence="8 9">
    <name type="scientific">Lithospermum erythrorhizon</name>
    <name type="common">Purple gromwell</name>
    <name type="synonym">Lithospermum officinale var. erythrorhizon</name>
    <dbReference type="NCBI Taxonomy" id="34254"/>
    <lineage>
        <taxon>Eukaryota</taxon>
        <taxon>Viridiplantae</taxon>
        <taxon>Streptophyta</taxon>
        <taxon>Embryophyta</taxon>
        <taxon>Tracheophyta</taxon>
        <taxon>Spermatophyta</taxon>
        <taxon>Magnoliopsida</taxon>
        <taxon>eudicotyledons</taxon>
        <taxon>Gunneridae</taxon>
        <taxon>Pentapetalae</taxon>
        <taxon>asterids</taxon>
        <taxon>lamiids</taxon>
        <taxon>Boraginales</taxon>
        <taxon>Boraginaceae</taxon>
        <taxon>Boraginoideae</taxon>
        <taxon>Lithospermeae</taxon>
        <taxon>Lithospermum</taxon>
    </lineage>
</organism>
<keyword evidence="9" id="KW-1185">Reference proteome</keyword>
<evidence type="ECO:0000313" key="9">
    <source>
        <dbReference type="Proteomes" id="UP001454036"/>
    </source>
</evidence>
<proteinExistence type="predicted"/>
<dbReference type="SUPFAM" id="SSF47459">
    <property type="entry name" value="HLH, helix-loop-helix DNA-binding domain"/>
    <property type="match status" value="1"/>
</dbReference>
<dbReference type="InterPro" id="IPR015660">
    <property type="entry name" value="MASH1/Ascl1a-like"/>
</dbReference>
<feature type="domain" description="BHLH" evidence="7">
    <location>
        <begin position="12"/>
        <end position="70"/>
    </location>
</feature>
<evidence type="ECO:0000256" key="3">
    <source>
        <dbReference type="ARBA" id="ARBA00023163"/>
    </source>
</evidence>
<dbReference type="InterPro" id="IPR011598">
    <property type="entry name" value="bHLH_dom"/>
</dbReference>
<dbReference type="PANTHER" id="PTHR13935">
    <property type="entry name" value="ACHAETE-SCUTE TRANSCRIPTION FACTOR-RELATED"/>
    <property type="match status" value="1"/>
</dbReference>
<dbReference type="Gene3D" id="4.10.280.10">
    <property type="entry name" value="Helix-loop-helix DNA-binding domain"/>
    <property type="match status" value="1"/>
</dbReference>
<dbReference type="AlphaFoldDB" id="A0AAV3PIJ5"/>
<evidence type="ECO:0000256" key="2">
    <source>
        <dbReference type="ARBA" id="ARBA00023015"/>
    </source>
</evidence>
<accession>A0AAV3PIJ5</accession>
<comment type="subcellular location">
    <subcellularLocation>
        <location evidence="1">Nucleus</location>
    </subcellularLocation>
</comment>
<dbReference type="GO" id="GO:0046983">
    <property type="term" value="F:protein dimerization activity"/>
    <property type="evidence" value="ECO:0007669"/>
    <property type="project" value="InterPro"/>
</dbReference>
<sequence length="246" mass="28197">MESSRRRRWSSGPKVERKVVEKNRRELQKGLYAQLHSLLPPTPHGLNRMEEVTMPLPDQIDEAVNYIKNMKTKVEQMKEKKENLLRTSSSHLKSSSSFDFANNIGIPDQPTTSSRAQTKPMVEIQDMGPSMDVIVVTGLGRVDMFYDIIQLLHQEHGVDVANASFSLHGNSLIQIIHKMGKEITGFEAETLSRKLESLIYGSSSSCCDNYLLEMKQLQFWEFDEQLDTILWGFQPFQFDDNSLELE</sequence>
<reference evidence="8 9" key="1">
    <citation type="submission" date="2024-01" db="EMBL/GenBank/DDBJ databases">
        <title>The complete chloroplast genome sequence of Lithospermum erythrorhizon: insights into the phylogenetic relationship among Boraginaceae species and the maternal lineages of purple gromwells.</title>
        <authorList>
            <person name="Okada T."/>
            <person name="Watanabe K."/>
        </authorList>
    </citation>
    <scope>NUCLEOTIDE SEQUENCE [LARGE SCALE GENOMIC DNA]</scope>
</reference>
<evidence type="ECO:0000259" key="7">
    <source>
        <dbReference type="PROSITE" id="PS50888"/>
    </source>
</evidence>
<dbReference type="InterPro" id="IPR036638">
    <property type="entry name" value="HLH_DNA-bd_sf"/>
</dbReference>
<keyword evidence="4" id="KW-0539">Nucleus</keyword>
<dbReference type="PROSITE" id="PS50888">
    <property type="entry name" value="BHLH"/>
    <property type="match status" value="1"/>
</dbReference>
<evidence type="ECO:0000256" key="5">
    <source>
        <dbReference type="SAM" id="Coils"/>
    </source>
</evidence>
<evidence type="ECO:0000313" key="8">
    <source>
        <dbReference type="EMBL" id="GAA0151479.1"/>
    </source>
</evidence>
<protein>
    <recommendedName>
        <fullName evidence="7">BHLH domain-containing protein</fullName>
    </recommendedName>
</protein>
<dbReference type="PANTHER" id="PTHR13935:SF63">
    <property type="entry name" value="BHLH DOMAIN-CONTAINING PROTEIN"/>
    <property type="match status" value="1"/>
</dbReference>
<feature type="region of interest" description="Disordered" evidence="6">
    <location>
        <begin position="1"/>
        <end position="20"/>
    </location>
</feature>
<dbReference type="GO" id="GO:0090575">
    <property type="term" value="C:RNA polymerase II transcription regulator complex"/>
    <property type="evidence" value="ECO:0007669"/>
    <property type="project" value="TreeGrafter"/>
</dbReference>
<name>A0AAV3PIJ5_LITER</name>
<dbReference type="EMBL" id="BAABME010001794">
    <property type="protein sequence ID" value="GAA0151479.1"/>
    <property type="molecule type" value="Genomic_DNA"/>
</dbReference>
<gene>
    <name evidence="8" type="ORF">LIER_10189</name>
</gene>
<dbReference type="Proteomes" id="UP001454036">
    <property type="component" value="Unassembled WGS sequence"/>
</dbReference>
<comment type="caution">
    <text evidence="8">The sequence shown here is derived from an EMBL/GenBank/DDBJ whole genome shotgun (WGS) entry which is preliminary data.</text>
</comment>
<evidence type="ECO:0000256" key="1">
    <source>
        <dbReference type="ARBA" id="ARBA00004123"/>
    </source>
</evidence>
<keyword evidence="3" id="KW-0804">Transcription</keyword>